<dbReference type="InterPro" id="IPR002372">
    <property type="entry name" value="PQQ_rpt_dom"/>
</dbReference>
<dbReference type="Pfam" id="PF13360">
    <property type="entry name" value="PQQ_2"/>
    <property type="match status" value="1"/>
</dbReference>
<keyword evidence="4" id="KW-1185">Reference proteome</keyword>
<evidence type="ECO:0000259" key="2">
    <source>
        <dbReference type="Pfam" id="PF13360"/>
    </source>
</evidence>
<dbReference type="Proteomes" id="UP000598820">
    <property type="component" value="Unassembled WGS sequence"/>
</dbReference>
<evidence type="ECO:0000256" key="1">
    <source>
        <dbReference type="SAM" id="SignalP"/>
    </source>
</evidence>
<evidence type="ECO:0000313" key="4">
    <source>
        <dbReference type="Proteomes" id="UP000598820"/>
    </source>
</evidence>
<gene>
    <name evidence="3" type="ORF">IC229_28275</name>
</gene>
<evidence type="ECO:0000313" key="3">
    <source>
        <dbReference type="EMBL" id="MBD2704571.1"/>
    </source>
</evidence>
<feature type="chain" id="PRO_5037357825" evidence="1">
    <location>
        <begin position="23"/>
        <end position="282"/>
    </location>
</feature>
<dbReference type="Gene3D" id="2.120.10.30">
    <property type="entry name" value="TolB, C-terminal domain"/>
    <property type="match status" value="1"/>
</dbReference>
<dbReference type="EMBL" id="JACWZY010000033">
    <property type="protein sequence ID" value="MBD2704571.1"/>
    <property type="molecule type" value="Genomic_DNA"/>
</dbReference>
<feature type="signal peptide" evidence="1">
    <location>
        <begin position="1"/>
        <end position="22"/>
    </location>
</feature>
<dbReference type="AlphaFoldDB" id="A0A926Y5H7"/>
<name>A0A926Y5H7_9BACT</name>
<protein>
    <submittedName>
        <fullName evidence="3">PQQ-binding-like beta-propeller repeat protein</fullName>
    </submittedName>
</protein>
<dbReference type="InterPro" id="IPR011042">
    <property type="entry name" value="6-blade_b-propeller_TolB-like"/>
</dbReference>
<keyword evidence="1" id="KW-0732">Signal</keyword>
<comment type="caution">
    <text evidence="3">The sequence shown here is derived from an EMBL/GenBank/DDBJ whole genome shotgun (WGS) entry which is preliminary data.</text>
</comment>
<organism evidence="3 4">
    <name type="scientific">Spirosoma profusum</name>
    <dbReference type="NCBI Taxonomy" id="2771354"/>
    <lineage>
        <taxon>Bacteria</taxon>
        <taxon>Pseudomonadati</taxon>
        <taxon>Bacteroidota</taxon>
        <taxon>Cytophagia</taxon>
        <taxon>Cytophagales</taxon>
        <taxon>Cytophagaceae</taxon>
        <taxon>Spirosoma</taxon>
    </lineage>
</organism>
<dbReference type="SUPFAM" id="SSF63825">
    <property type="entry name" value="YWTD domain"/>
    <property type="match status" value="1"/>
</dbReference>
<dbReference type="RefSeq" id="WP_190891250.1">
    <property type="nucleotide sequence ID" value="NZ_JACWZY010000033.1"/>
</dbReference>
<accession>A0A926Y5H7</accession>
<reference evidence="3" key="1">
    <citation type="submission" date="2020-09" db="EMBL/GenBank/DDBJ databases">
        <authorList>
            <person name="Kim M.K."/>
        </authorList>
    </citation>
    <scope>NUCLEOTIDE SEQUENCE</scope>
    <source>
        <strain evidence="3">BT702</strain>
    </source>
</reference>
<sequence length="282" mass="30437">MKSYFLPALLILLGGALTPIHAQTSSLKALWESDTTLRTPESVLYDPAQKVIYVACINGSPTMENKNSFIAKIGPDGKVIKLKFTEGLNSTKGMGILGDKLYVTEMTQVAEISKATGQIVNRYPIPEAKFLNDIAVDTQKKTIYVTDMRSNRIWSITDGKASMVSEGTPLSNPNGLLVDNGLLLIGNGDGSLMAIDPATKQMRTLAKVSGGIDGIAPLGKQAYIVTEWGGKIWHVGADGKTELKQDTSAEKINSADVDYNSSAQVLYVPTFNHHTVKAYSLK</sequence>
<proteinExistence type="predicted"/>
<feature type="domain" description="Pyrrolo-quinoline quinone repeat" evidence="2">
    <location>
        <begin position="94"/>
        <end position="201"/>
    </location>
</feature>